<dbReference type="HOGENOM" id="CLU_078891_0_0_1"/>
<evidence type="ECO:0000313" key="3">
    <source>
        <dbReference type="EMBL" id="EGT36853.1"/>
    </source>
</evidence>
<reference evidence="4" key="1">
    <citation type="submission" date="2011-07" db="EMBL/GenBank/DDBJ databases">
        <authorList>
            <consortium name="Caenorhabditis brenneri Sequencing and Analysis Consortium"/>
            <person name="Wilson R.K."/>
        </authorList>
    </citation>
    <scope>NUCLEOTIDE SEQUENCE [LARGE SCALE GENOMIC DNA]</scope>
    <source>
        <strain evidence="4">PB2801</strain>
    </source>
</reference>
<dbReference type="SUPFAM" id="SSF56436">
    <property type="entry name" value="C-type lectin-like"/>
    <property type="match status" value="1"/>
</dbReference>
<keyword evidence="1" id="KW-0732">Signal</keyword>
<feature type="signal peptide" evidence="1">
    <location>
        <begin position="1"/>
        <end position="18"/>
    </location>
</feature>
<dbReference type="PANTHER" id="PTHR47629">
    <property type="entry name" value="C-TYPE LECTIN-RELATED"/>
    <property type="match status" value="1"/>
</dbReference>
<feature type="chain" id="PRO_5003405381" description="PAN-3 domain-containing protein" evidence="1">
    <location>
        <begin position="19"/>
        <end position="301"/>
    </location>
</feature>
<dbReference type="InterPro" id="IPR016187">
    <property type="entry name" value="CTDL_fold"/>
</dbReference>
<name>G0NSQ0_CAEBE</name>
<dbReference type="PANTHER" id="PTHR47629:SF5">
    <property type="entry name" value="C-TYPE LECTIN-RELATED"/>
    <property type="match status" value="1"/>
</dbReference>
<protein>
    <recommendedName>
        <fullName evidence="2">PAN-3 domain-containing protein</fullName>
    </recommendedName>
</protein>
<keyword evidence="4" id="KW-1185">Reference proteome</keyword>
<evidence type="ECO:0000259" key="2">
    <source>
        <dbReference type="SMART" id="SM00605"/>
    </source>
</evidence>
<dbReference type="eggNOG" id="KOG4297">
    <property type="taxonomic scope" value="Eukaryota"/>
</dbReference>
<sequence length="301" mass="34041">MRLLSLLIPILVIQSVWTKMRMIQFYGHYETGYFTEDGQVDYKGYVPSNNCSGDCYNDATCAAYKIIDPDYCEFATMNSELWIDMNLEAGGNQIIGIKTEIPEDTCPANYTQVDFKMVSPEGIFSWKLYPTGYWMFKMCWKDWSRFERSDGNVACIRVVDGSGLTKEQLNYECYTGNAPYYASLAGVYTVEESVWMREEAAMHSNGQPSNYWISGVRDGTCEGTDPHDMKATFKWEDNMTTGSTALTEANAVFSCKTEETENNCLVIMSQSSQIISDINCDTTVSIGGGFCIYELHREVKV</sequence>
<evidence type="ECO:0000313" key="4">
    <source>
        <dbReference type="Proteomes" id="UP000008068"/>
    </source>
</evidence>
<organism evidence="4">
    <name type="scientific">Caenorhabditis brenneri</name>
    <name type="common">Nematode worm</name>
    <dbReference type="NCBI Taxonomy" id="135651"/>
    <lineage>
        <taxon>Eukaryota</taxon>
        <taxon>Metazoa</taxon>
        <taxon>Ecdysozoa</taxon>
        <taxon>Nematoda</taxon>
        <taxon>Chromadorea</taxon>
        <taxon>Rhabditida</taxon>
        <taxon>Rhabditina</taxon>
        <taxon>Rhabditomorpha</taxon>
        <taxon>Rhabditoidea</taxon>
        <taxon>Rhabditidae</taxon>
        <taxon>Peloderinae</taxon>
        <taxon>Caenorhabditis</taxon>
    </lineage>
</organism>
<dbReference type="AlphaFoldDB" id="G0NSQ0"/>
<dbReference type="InParanoid" id="G0NSQ0"/>
<dbReference type="InterPro" id="IPR006583">
    <property type="entry name" value="PAN-3_domain"/>
</dbReference>
<proteinExistence type="predicted"/>
<dbReference type="Proteomes" id="UP000008068">
    <property type="component" value="Unassembled WGS sequence"/>
</dbReference>
<feature type="domain" description="PAN-3" evidence="2">
    <location>
        <begin position="1"/>
        <end position="135"/>
    </location>
</feature>
<gene>
    <name evidence="3" type="ORF">CAEBREN_10137</name>
</gene>
<dbReference type="SMART" id="SM00605">
    <property type="entry name" value="CW"/>
    <property type="match status" value="1"/>
</dbReference>
<dbReference type="EMBL" id="GL379939">
    <property type="protein sequence ID" value="EGT36853.1"/>
    <property type="molecule type" value="Genomic_DNA"/>
</dbReference>
<accession>G0NSQ0</accession>
<evidence type="ECO:0000256" key="1">
    <source>
        <dbReference type="SAM" id="SignalP"/>
    </source>
</evidence>